<name>A0A238WZD6_9PSEU</name>
<dbReference type="RefSeq" id="WP_089301152.1">
    <property type="nucleotide sequence ID" value="NZ_FZNW01000008.1"/>
</dbReference>
<keyword evidence="2" id="KW-0812">Transmembrane</keyword>
<evidence type="ECO:0000256" key="2">
    <source>
        <dbReference type="SAM" id="Phobius"/>
    </source>
</evidence>
<dbReference type="EMBL" id="FZNW01000008">
    <property type="protein sequence ID" value="SNR51778.1"/>
    <property type="molecule type" value="Genomic_DNA"/>
</dbReference>
<evidence type="ECO:0000313" key="4">
    <source>
        <dbReference type="Proteomes" id="UP000198348"/>
    </source>
</evidence>
<evidence type="ECO:0000313" key="3">
    <source>
        <dbReference type="EMBL" id="SNR51778.1"/>
    </source>
</evidence>
<feature type="region of interest" description="Disordered" evidence="1">
    <location>
        <begin position="1"/>
        <end position="21"/>
    </location>
</feature>
<dbReference type="AlphaFoldDB" id="A0A238WZD6"/>
<accession>A0A238WZD6</accession>
<organism evidence="3 4">
    <name type="scientific">Haloechinothrix alba</name>
    <dbReference type="NCBI Taxonomy" id="664784"/>
    <lineage>
        <taxon>Bacteria</taxon>
        <taxon>Bacillati</taxon>
        <taxon>Actinomycetota</taxon>
        <taxon>Actinomycetes</taxon>
        <taxon>Pseudonocardiales</taxon>
        <taxon>Pseudonocardiaceae</taxon>
        <taxon>Haloechinothrix</taxon>
    </lineage>
</organism>
<feature type="transmembrane region" description="Helical" evidence="2">
    <location>
        <begin position="33"/>
        <end position="53"/>
    </location>
</feature>
<gene>
    <name evidence="3" type="ORF">SAMN06265360_10892</name>
</gene>
<protein>
    <submittedName>
        <fullName evidence="3">Uncharacterized protein</fullName>
    </submittedName>
</protein>
<proteinExistence type="predicted"/>
<reference evidence="3 4" key="1">
    <citation type="submission" date="2017-06" db="EMBL/GenBank/DDBJ databases">
        <authorList>
            <person name="Kim H.J."/>
            <person name="Triplett B.A."/>
        </authorList>
    </citation>
    <scope>NUCLEOTIDE SEQUENCE [LARGE SCALE GENOMIC DNA]</scope>
    <source>
        <strain evidence="3 4">DSM 45207</strain>
    </source>
</reference>
<dbReference type="Proteomes" id="UP000198348">
    <property type="component" value="Unassembled WGS sequence"/>
</dbReference>
<keyword evidence="2" id="KW-0472">Membrane</keyword>
<keyword evidence="4" id="KW-1185">Reference proteome</keyword>
<evidence type="ECO:0000256" key="1">
    <source>
        <dbReference type="SAM" id="MobiDB-lite"/>
    </source>
</evidence>
<dbReference type="OrthoDB" id="4545264at2"/>
<keyword evidence="2" id="KW-1133">Transmembrane helix</keyword>
<sequence>MSDIDEAGSGGTSGGPERVTLHRTTAKVRRRRFWVGAVAVLVLSAACGGIAGLIGGRTAGLAAAAAVGLPLLYVLVCQVRRRLWLEGSTLILRTCGSRRVDLTGAGRIDVLVTEMRGARSVGLMINAHQRRRSVRIDLAVYAGDRGWELDILALRRLADALANNTDANGMVFTELLVAQLRAAAREAPFGERPLHQLAVAAPSGKLVQRYRMDAVSRFVASLE</sequence>
<feature type="transmembrane region" description="Helical" evidence="2">
    <location>
        <begin position="59"/>
        <end position="76"/>
    </location>
</feature>